<protein>
    <recommendedName>
        <fullName evidence="2">HMA domain-containing protein</fullName>
    </recommendedName>
</protein>
<dbReference type="Proteomes" id="UP000438182">
    <property type="component" value="Unassembled WGS sequence"/>
</dbReference>
<dbReference type="PROSITE" id="PS50846">
    <property type="entry name" value="HMA_2"/>
    <property type="match status" value="1"/>
</dbReference>
<sequence>MCGGGGHGAASETVFRDGTGSSGAPRARARVLAELPDAVVAEYDLTGLTCDNCVRHVTEEFVSLDGVQTVDVRLVVGGVSTVRVKADELLDPTAVAAAVDEAGYVLA</sequence>
<name>A0A6I4NWP5_9MICO</name>
<comment type="caution">
    <text evidence="3">The sequence shown here is derived from an EMBL/GenBank/DDBJ whole genome shotgun (WGS) entry which is preliminary data.</text>
</comment>
<dbReference type="InterPro" id="IPR006121">
    <property type="entry name" value="HMA_dom"/>
</dbReference>
<dbReference type="InterPro" id="IPR036163">
    <property type="entry name" value="HMA_dom_sf"/>
</dbReference>
<dbReference type="SUPFAM" id="SSF55008">
    <property type="entry name" value="HMA, heavy metal-associated domain"/>
    <property type="match status" value="1"/>
</dbReference>
<dbReference type="CDD" id="cd00371">
    <property type="entry name" value="HMA"/>
    <property type="match status" value="1"/>
</dbReference>
<gene>
    <name evidence="3" type="ORF">GB864_08585</name>
</gene>
<evidence type="ECO:0000313" key="3">
    <source>
        <dbReference type="EMBL" id="MWB98601.1"/>
    </source>
</evidence>
<evidence type="ECO:0000256" key="1">
    <source>
        <dbReference type="SAM" id="MobiDB-lite"/>
    </source>
</evidence>
<feature type="region of interest" description="Disordered" evidence="1">
    <location>
        <begin position="1"/>
        <end position="24"/>
    </location>
</feature>
<feature type="domain" description="HMA" evidence="2">
    <location>
        <begin position="39"/>
        <end position="107"/>
    </location>
</feature>
<dbReference type="GO" id="GO:0046872">
    <property type="term" value="F:metal ion binding"/>
    <property type="evidence" value="ECO:0007669"/>
    <property type="project" value="InterPro"/>
</dbReference>
<accession>A0A6I4NWP5</accession>
<dbReference type="Pfam" id="PF00403">
    <property type="entry name" value="HMA"/>
    <property type="match status" value="1"/>
</dbReference>
<reference evidence="3 4" key="1">
    <citation type="submission" date="2019-12" db="EMBL/GenBank/DDBJ databases">
        <authorList>
            <person name="Kim Y.S."/>
        </authorList>
    </citation>
    <scope>NUCLEOTIDE SEQUENCE [LARGE SCALE GENOMIC DNA]</scope>
    <source>
        <strain evidence="3 4">MMS17-SY077</strain>
    </source>
</reference>
<evidence type="ECO:0000313" key="4">
    <source>
        <dbReference type="Proteomes" id="UP000438182"/>
    </source>
</evidence>
<dbReference type="Gene3D" id="3.30.70.100">
    <property type="match status" value="1"/>
</dbReference>
<organism evidence="3 4">
    <name type="scientific">Agromyces seonyuensis</name>
    <dbReference type="NCBI Taxonomy" id="2662446"/>
    <lineage>
        <taxon>Bacteria</taxon>
        <taxon>Bacillati</taxon>
        <taxon>Actinomycetota</taxon>
        <taxon>Actinomycetes</taxon>
        <taxon>Micrococcales</taxon>
        <taxon>Microbacteriaceae</taxon>
        <taxon>Agromyces</taxon>
    </lineage>
</organism>
<proteinExistence type="predicted"/>
<dbReference type="EMBL" id="WSTA01000031">
    <property type="protein sequence ID" value="MWB98601.1"/>
    <property type="molecule type" value="Genomic_DNA"/>
</dbReference>
<evidence type="ECO:0000259" key="2">
    <source>
        <dbReference type="PROSITE" id="PS50846"/>
    </source>
</evidence>
<dbReference type="AlphaFoldDB" id="A0A6I4NWP5"/>
<keyword evidence="4" id="KW-1185">Reference proteome</keyword>